<reference evidence="1 2" key="1">
    <citation type="submission" date="2018-08" db="EMBL/GenBank/DDBJ databases">
        <title>A genome reference for cultivated species of the human gut microbiota.</title>
        <authorList>
            <person name="Zou Y."/>
            <person name="Xue W."/>
            <person name="Luo G."/>
        </authorList>
    </citation>
    <scope>NUCLEOTIDE SEQUENCE [LARGE SCALE GENOMIC DNA]</scope>
    <source>
        <strain evidence="1 2">AF28-11</strain>
    </source>
</reference>
<evidence type="ECO:0000313" key="2">
    <source>
        <dbReference type="Proteomes" id="UP000283680"/>
    </source>
</evidence>
<comment type="caution">
    <text evidence="1">The sequence shown here is derived from an EMBL/GenBank/DDBJ whole genome shotgun (WGS) entry which is preliminary data.</text>
</comment>
<evidence type="ECO:0000313" key="1">
    <source>
        <dbReference type="EMBL" id="RGQ50271.1"/>
    </source>
</evidence>
<sequence length="28" mass="3258">MRIIARSKILIRFIGTHAEYDVIDAKNI</sequence>
<name>A0A412BAK9_BACUN</name>
<dbReference type="EMBL" id="QRTH01000006">
    <property type="protein sequence ID" value="RGQ50271.1"/>
    <property type="molecule type" value="Genomic_DNA"/>
</dbReference>
<proteinExistence type="predicted"/>
<protein>
    <recommendedName>
        <fullName evidence="3">Type II toxin-antitoxin system HigB family toxin</fullName>
    </recommendedName>
</protein>
<dbReference type="AlphaFoldDB" id="A0A412BAK9"/>
<gene>
    <name evidence="1" type="ORF">DWY92_12470</name>
</gene>
<evidence type="ECO:0008006" key="3">
    <source>
        <dbReference type="Google" id="ProtNLM"/>
    </source>
</evidence>
<dbReference type="Proteomes" id="UP000283680">
    <property type="component" value="Unassembled WGS sequence"/>
</dbReference>
<accession>A0A412BAK9</accession>
<organism evidence="1 2">
    <name type="scientific">Bacteroides uniformis</name>
    <dbReference type="NCBI Taxonomy" id="820"/>
    <lineage>
        <taxon>Bacteria</taxon>
        <taxon>Pseudomonadati</taxon>
        <taxon>Bacteroidota</taxon>
        <taxon>Bacteroidia</taxon>
        <taxon>Bacteroidales</taxon>
        <taxon>Bacteroidaceae</taxon>
        <taxon>Bacteroides</taxon>
    </lineage>
</organism>